<evidence type="ECO:0000256" key="1">
    <source>
        <dbReference type="SAM" id="MobiDB-lite"/>
    </source>
</evidence>
<dbReference type="Proteomes" id="UP000479710">
    <property type="component" value="Unassembled WGS sequence"/>
</dbReference>
<gene>
    <name evidence="2" type="ORF">E2562_019608</name>
</gene>
<feature type="region of interest" description="Disordered" evidence="1">
    <location>
        <begin position="1"/>
        <end position="83"/>
    </location>
</feature>
<keyword evidence="3" id="KW-1185">Reference proteome</keyword>
<accession>A0A6G1C7I4</accession>
<proteinExistence type="predicted"/>
<reference evidence="2 3" key="1">
    <citation type="submission" date="2019-11" db="EMBL/GenBank/DDBJ databases">
        <title>Whole genome sequence of Oryza granulata.</title>
        <authorList>
            <person name="Li W."/>
        </authorList>
    </citation>
    <scope>NUCLEOTIDE SEQUENCE [LARGE SCALE GENOMIC DNA]</scope>
    <source>
        <strain evidence="3">cv. Menghai</strain>
        <tissue evidence="2">Leaf</tissue>
    </source>
</reference>
<protein>
    <submittedName>
        <fullName evidence="2">Uncharacterized protein</fullName>
    </submittedName>
</protein>
<dbReference type="OrthoDB" id="331341at2759"/>
<evidence type="ECO:0000313" key="3">
    <source>
        <dbReference type="Proteomes" id="UP000479710"/>
    </source>
</evidence>
<sequence length="104" mass="11370">MEPPRGTRRPLPTDSSGSGDDDDGERKPRFPKGKKAKYHDPAAAEGIDGLINPELGAEQRARQRHRKDKDDQQGAASDVRGFKVRYDIGQACVASRPSGELLQS</sequence>
<name>A0A6G1C7I4_9ORYZ</name>
<dbReference type="EMBL" id="SPHZ02000010">
    <property type="protein sequence ID" value="KAF0896110.1"/>
    <property type="molecule type" value="Genomic_DNA"/>
</dbReference>
<evidence type="ECO:0000313" key="2">
    <source>
        <dbReference type="EMBL" id="KAF0896110.1"/>
    </source>
</evidence>
<comment type="caution">
    <text evidence="2">The sequence shown here is derived from an EMBL/GenBank/DDBJ whole genome shotgun (WGS) entry which is preliminary data.</text>
</comment>
<organism evidence="2 3">
    <name type="scientific">Oryza meyeriana var. granulata</name>
    <dbReference type="NCBI Taxonomy" id="110450"/>
    <lineage>
        <taxon>Eukaryota</taxon>
        <taxon>Viridiplantae</taxon>
        <taxon>Streptophyta</taxon>
        <taxon>Embryophyta</taxon>
        <taxon>Tracheophyta</taxon>
        <taxon>Spermatophyta</taxon>
        <taxon>Magnoliopsida</taxon>
        <taxon>Liliopsida</taxon>
        <taxon>Poales</taxon>
        <taxon>Poaceae</taxon>
        <taxon>BOP clade</taxon>
        <taxon>Oryzoideae</taxon>
        <taxon>Oryzeae</taxon>
        <taxon>Oryzinae</taxon>
        <taxon>Oryza</taxon>
        <taxon>Oryza meyeriana</taxon>
    </lineage>
</organism>
<dbReference type="AlphaFoldDB" id="A0A6G1C7I4"/>